<dbReference type="Proteomes" id="UP001469749">
    <property type="component" value="Unassembled WGS sequence"/>
</dbReference>
<dbReference type="CDD" id="cd13128">
    <property type="entry name" value="MATE_Wzx_like"/>
    <property type="match status" value="1"/>
</dbReference>
<evidence type="ECO:0000256" key="2">
    <source>
        <dbReference type="ARBA" id="ARBA00022475"/>
    </source>
</evidence>
<feature type="transmembrane region" description="Helical" evidence="6">
    <location>
        <begin position="298"/>
        <end position="317"/>
    </location>
</feature>
<keyword evidence="4 6" id="KW-1133">Transmembrane helix</keyword>
<feature type="transmembrane region" description="Helical" evidence="6">
    <location>
        <begin position="251"/>
        <end position="277"/>
    </location>
</feature>
<accession>A0ABV1B707</accession>
<feature type="transmembrane region" description="Helical" evidence="6">
    <location>
        <begin position="365"/>
        <end position="389"/>
    </location>
</feature>
<dbReference type="Pfam" id="PF01943">
    <property type="entry name" value="Polysacc_synt"/>
    <property type="match status" value="1"/>
</dbReference>
<feature type="transmembrane region" description="Helical" evidence="6">
    <location>
        <begin position="154"/>
        <end position="171"/>
    </location>
</feature>
<evidence type="ECO:0000256" key="3">
    <source>
        <dbReference type="ARBA" id="ARBA00022692"/>
    </source>
</evidence>
<sequence>MEKKEKNIQIHSVKYNFVMNIILKISQYIFPLITLPYITRTLGTIGNGKVAFAASVVSYFSMFAQLGIPTYGIRACAACRDNKDKLTKTVHELVVINGGAAIVSYLFLVIGIMLVPKLHEDSTLMLINSMTLFLNLMGMEWLYQAIEQYQYITIRNITFKIISVILMFVMIHDPSDYILYGALQVFSAGGSNVLNLWNARKFLTRKSYRGEYNFRQHMKPIWTFFALSVAVSVYTSMDTVMLGFLSSDEEVAYYSLSTKIKMVLATTISALGPVLLPRIAYCLNNGQERRFMEYLKKSLHFVIIASASLALYFMVMAPETIQILGGNSYASAVCCMRIITFAIIPLGIGNIACQQVLTPLGKEKFTMYSTICGACINFVANTVMIPLWGAAGASVATVLAECLVAIIQVKFAWIELKSAFVAVSYRKIILANVIALIALFAVKNLFFVESAFITMIATCISFFGIYLITLLVFRDELIVKYGGQVLCRIFK</sequence>
<feature type="transmembrane region" description="Helical" evidence="6">
    <location>
        <begin position="177"/>
        <end position="199"/>
    </location>
</feature>
<dbReference type="PANTHER" id="PTHR30250">
    <property type="entry name" value="PST FAMILY PREDICTED COLANIC ACID TRANSPORTER"/>
    <property type="match status" value="1"/>
</dbReference>
<gene>
    <name evidence="7" type="ORF">WMO25_11740</name>
</gene>
<keyword evidence="2" id="KW-1003">Cell membrane</keyword>
<evidence type="ECO:0000256" key="4">
    <source>
        <dbReference type="ARBA" id="ARBA00022989"/>
    </source>
</evidence>
<organism evidence="7 8">
    <name type="scientific">Coprococcus intestinihominis</name>
    <dbReference type="NCBI Taxonomy" id="3133154"/>
    <lineage>
        <taxon>Bacteria</taxon>
        <taxon>Bacillati</taxon>
        <taxon>Bacillota</taxon>
        <taxon>Clostridia</taxon>
        <taxon>Lachnospirales</taxon>
        <taxon>Lachnospiraceae</taxon>
        <taxon>Coprococcus</taxon>
    </lineage>
</organism>
<feature type="transmembrane region" description="Helical" evidence="6">
    <location>
        <begin position="329"/>
        <end position="353"/>
    </location>
</feature>
<dbReference type="InterPro" id="IPR050833">
    <property type="entry name" value="Poly_Biosynth_Transport"/>
</dbReference>
<feature type="transmembrane region" description="Helical" evidence="6">
    <location>
        <begin position="94"/>
        <end position="116"/>
    </location>
</feature>
<feature type="transmembrane region" description="Helical" evidence="6">
    <location>
        <begin position="21"/>
        <end position="38"/>
    </location>
</feature>
<feature type="transmembrane region" description="Helical" evidence="6">
    <location>
        <begin position="395"/>
        <end position="416"/>
    </location>
</feature>
<evidence type="ECO:0000313" key="8">
    <source>
        <dbReference type="Proteomes" id="UP001469749"/>
    </source>
</evidence>
<dbReference type="InterPro" id="IPR002797">
    <property type="entry name" value="Polysacc_synth"/>
</dbReference>
<feature type="transmembrane region" description="Helical" evidence="6">
    <location>
        <begin position="50"/>
        <end position="73"/>
    </location>
</feature>
<comment type="subcellular location">
    <subcellularLocation>
        <location evidence="1">Cell membrane</location>
        <topology evidence="1">Multi-pass membrane protein</topology>
    </subcellularLocation>
</comment>
<proteinExistence type="predicted"/>
<evidence type="ECO:0000256" key="5">
    <source>
        <dbReference type="ARBA" id="ARBA00023136"/>
    </source>
</evidence>
<feature type="transmembrane region" description="Helical" evidence="6">
    <location>
        <begin position="452"/>
        <end position="473"/>
    </location>
</feature>
<feature type="transmembrane region" description="Helical" evidence="6">
    <location>
        <begin position="220"/>
        <end position="245"/>
    </location>
</feature>
<evidence type="ECO:0000313" key="7">
    <source>
        <dbReference type="EMBL" id="MEQ2365762.1"/>
    </source>
</evidence>
<evidence type="ECO:0000256" key="6">
    <source>
        <dbReference type="SAM" id="Phobius"/>
    </source>
</evidence>
<name>A0ABV1B707_9FIRM</name>
<protein>
    <submittedName>
        <fullName evidence="7">Flippase</fullName>
    </submittedName>
</protein>
<feature type="transmembrane region" description="Helical" evidence="6">
    <location>
        <begin position="428"/>
        <end position="446"/>
    </location>
</feature>
<dbReference type="PANTHER" id="PTHR30250:SF11">
    <property type="entry name" value="O-ANTIGEN TRANSPORTER-RELATED"/>
    <property type="match status" value="1"/>
</dbReference>
<evidence type="ECO:0000256" key="1">
    <source>
        <dbReference type="ARBA" id="ARBA00004651"/>
    </source>
</evidence>
<reference evidence="7 8" key="1">
    <citation type="submission" date="2024-03" db="EMBL/GenBank/DDBJ databases">
        <title>Human intestinal bacterial collection.</title>
        <authorList>
            <person name="Pauvert C."/>
            <person name="Hitch T.C.A."/>
            <person name="Clavel T."/>
        </authorList>
    </citation>
    <scope>NUCLEOTIDE SEQUENCE [LARGE SCALE GENOMIC DNA]</scope>
    <source>
        <strain evidence="7 8">CLA-AA-H190</strain>
    </source>
</reference>
<dbReference type="EMBL" id="JBBMEK010000155">
    <property type="protein sequence ID" value="MEQ2365762.1"/>
    <property type="molecule type" value="Genomic_DNA"/>
</dbReference>
<keyword evidence="3 6" id="KW-0812">Transmembrane</keyword>
<keyword evidence="5 6" id="KW-0472">Membrane</keyword>
<feature type="transmembrane region" description="Helical" evidence="6">
    <location>
        <begin position="122"/>
        <end position="142"/>
    </location>
</feature>
<comment type="caution">
    <text evidence="7">The sequence shown here is derived from an EMBL/GenBank/DDBJ whole genome shotgun (WGS) entry which is preliminary data.</text>
</comment>
<keyword evidence="8" id="KW-1185">Reference proteome</keyword>